<accession>A0ABR8Z7K0</accession>
<proteinExistence type="predicted"/>
<organism evidence="1 2">
    <name type="scientific">Oceanitalea stevensii</name>
    <dbReference type="NCBI Taxonomy" id="2763072"/>
    <lineage>
        <taxon>Bacteria</taxon>
        <taxon>Bacillati</taxon>
        <taxon>Actinomycetota</taxon>
        <taxon>Actinomycetes</taxon>
        <taxon>Micrococcales</taxon>
        <taxon>Bogoriellaceae</taxon>
        <taxon>Georgenia</taxon>
    </lineage>
</organism>
<sequence>MVTDQDIARWRLRTQHLTEPAPDARAVVRGLLAVQGENRQQAGWAVACRTVRPRAAELDALLAAGDVVRTHVLRPTWHFVAAEDIGWLLELTAPRVRPVLLRQLTELHGWAPAELDRAATTVCEALAAQPDQDRGQLGAALAERGLAASGQVVMLLLGLLELDRLVCSGREREGTHTYAPFDDRVVAPRRLEREEALGELAWRYVAGHGPATERDLAYWATLTLTDVRRGLDRCRERLETFTHDGRTYWHTPGSAPSGPGTPAGHLLQLLDETYRGYQDSRMVLDAAGVVPRGREAAIGMALVDAQLVGSMRRTVGTRVRFDVVPYRPLSTAEEAALEEAAGRYGAFLDHEPELRIHR</sequence>
<dbReference type="EMBL" id="JACSPO010000017">
    <property type="protein sequence ID" value="MBD8063764.1"/>
    <property type="molecule type" value="Genomic_DNA"/>
</dbReference>
<protein>
    <submittedName>
        <fullName evidence="1">AlkZ family DNA glycosylase</fullName>
    </submittedName>
</protein>
<comment type="caution">
    <text evidence="1">The sequence shown here is derived from an EMBL/GenBank/DDBJ whole genome shotgun (WGS) entry which is preliminary data.</text>
</comment>
<dbReference type="InterPro" id="IPR009351">
    <property type="entry name" value="AlkZ-like"/>
</dbReference>
<gene>
    <name evidence="1" type="ORF">H9624_15710</name>
</gene>
<evidence type="ECO:0000313" key="1">
    <source>
        <dbReference type="EMBL" id="MBD8063764.1"/>
    </source>
</evidence>
<dbReference type="PANTHER" id="PTHR38479">
    <property type="entry name" value="LMO0824 PROTEIN"/>
    <property type="match status" value="1"/>
</dbReference>
<dbReference type="PANTHER" id="PTHR38479:SF2">
    <property type="entry name" value="WINGED HELIX DNA-BINDING DOMAIN-CONTAINING PROTEIN"/>
    <property type="match status" value="1"/>
</dbReference>
<reference evidence="1 2" key="1">
    <citation type="submission" date="2020-08" db="EMBL/GenBank/DDBJ databases">
        <title>A Genomic Blueprint of the Chicken Gut Microbiome.</title>
        <authorList>
            <person name="Gilroy R."/>
            <person name="Ravi A."/>
            <person name="Getino M."/>
            <person name="Pursley I."/>
            <person name="Horton D.L."/>
            <person name="Alikhan N.-F."/>
            <person name="Baker D."/>
            <person name="Gharbi K."/>
            <person name="Hall N."/>
            <person name="Watson M."/>
            <person name="Adriaenssens E.M."/>
            <person name="Foster-Nyarko E."/>
            <person name="Jarju S."/>
            <person name="Secka A."/>
            <person name="Antonio M."/>
            <person name="Oren A."/>
            <person name="Chaudhuri R."/>
            <person name="La Ragione R.M."/>
            <person name="Hildebrand F."/>
            <person name="Pallen M.J."/>
        </authorList>
    </citation>
    <scope>NUCLEOTIDE SEQUENCE [LARGE SCALE GENOMIC DNA]</scope>
    <source>
        <strain evidence="1 2">Sa1BUA1</strain>
    </source>
</reference>
<name>A0ABR8Z7K0_9MICO</name>
<keyword evidence="2" id="KW-1185">Reference proteome</keyword>
<dbReference type="Proteomes" id="UP000661894">
    <property type="component" value="Unassembled WGS sequence"/>
</dbReference>
<evidence type="ECO:0000313" key="2">
    <source>
        <dbReference type="Proteomes" id="UP000661894"/>
    </source>
</evidence>
<dbReference type="Pfam" id="PF06224">
    <property type="entry name" value="AlkZ-like"/>
    <property type="match status" value="1"/>
</dbReference>
<dbReference type="RefSeq" id="WP_251840859.1">
    <property type="nucleotide sequence ID" value="NZ_JACSPO010000017.1"/>
</dbReference>